<comment type="caution">
    <text evidence="1">The sequence shown here is derived from an EMBL/GenBank/DDBJ whole genome shotgun (WGS) entry which is preliminary data.</text>
</comment>
<dbReference type="RefSeq" id="WP_367635801.1">
    <property type="nucleotide sequence ID" value="NZ_JBFNQN010000001.1"/>
</dbReference>
<proteinExistence type="predicted"/>
<organism evidence="1 2">
    <name type="scientific">Kineococcus endophyticus</name>
    <dbReference type="NCBI Taxonomy" id="1181883"/>
    <lineage>
        <taxon>Bacteria</taxon>
        <taxon>Bacillati</taxon>
        <taxon>Actinomycetota</taxon>
        <taxon>Actinomycetes</taxon>
        <taxon>Kineosporiales</taxon>
        <taxon>Kineosporiaceae</taxon>
        <taxon>Kineococcus</taxon>
    </lineage>
</organism>
<dbReference type="EMBL" id="JBFNQN010000001">
    <property type="protein sequence ID" value="MEW9263203.1"/>
    <property type="molecule type" value="Genomic_DNA"/>
</dbReference>
<reference evidence="1 2" key="1">
    <citation type="submission" date="2024-07" db="EMBL/GenBank/DDBJ databases">
        <authorList>
            <person name="Thanompreechachai J."/>
            <person name="Duangmal K."/>
        </authorList>
    </citation>
    <scope>NUCLEOTIDE SEQUENCE [LARGE SCALE GENOMIC DNA]</scope>
    <source>
        <strain evidence="1 2">KCTC 19886</strain>
    </source>
</reference>
<evidence type="ECO:0000313" key="2">
    <source>
        <dbReference type="Proteomes" id="UP001555826"/>
    </source>
</evidence>
<keyword evidence="2" id="KW-1185">Reference proteome</keyword>
<evidence type="ECO:0000313" key="1">
    <source>
        <dbReference type="EMBL" id="MEW9263203.1"/>
    </source>
</evidence>
<dbReference type="Proteomes" id="UP001555826">
    <property type="component" value="Unassembled WGS sequence"/>
</dbReference>
<protein>
    <submittedName>
        <fullName evidence="1">Uncharacterized protein</fullName>
    </submittedName>
</protein>
<name>A0ABV3P0S1_9ACTN</name>
<sequence>MDDTDDVPLPPNVTSALAALVPHDALSHTLRPRSRAPGSLSWRHVPVDAAEAADLLGGPVPVLPALRSPGIVEHLSVHRGAPGEPLRDQVAAGRVTLHLRTCWLPEGLSWERAHRWPSVLHGASVLDVWAQDPRPRPHPPWTDRLARRTDAGGGDHTVVRVQDADVGVQVDLSGVVHLTWAVPRSAGDLPAALLTRRGPRAAVELLGDAGLLTRG</sequence>
<gene>
    <name evidence="1" type="ORF">AB1207_00430</name>
</gene>
<accession>A0ABV3P0S1</accession>